<dbReference type="PANTHER" id="PTHR22091">
    <property type="entry name" value="COILED-COIL DOMAIN-CONTAINING PROTEIN 77"/>
    <property type="match status" value="1"/>
</dbReference>
<evidence type="ECO:0000256" key="1">
    <source>
        <dbReference type="SAM" id="Coils"/>
    </source>
</evidence>
<evidence type="ECO:0000313" key="4">
    <source>
        <dbReference type="Proteomes" id="UP001165085"/>
    </source>
</evidence>
<feature type="coiled-coil region" evidence="1">
    <location>
        <begin position="345"/>
        <end position="397"/>
    </location>
</feature>
<feature type="compositionally biased region" description="Basic and acidic residues" evidence="2">
    <location>
        <begin position="428"/>
        <end position="437"/>
    </location>
</feature>
<feature type="compositionally biased region" description="Acidic residues" evidence="2">
    <location>
        <begin position="407"/>
        <end position="427"/>
    </location>
</feature>
<keyword evidence="4" id="KW-1185">Reference proteome</keyword>
<name>A0A9W7E2K6_9STRA</name>
<gene>
    <name evidence="3" type="ORF">TrST_g9277</name>
</gene>
<sequence length="452" mass="52310">MIESAHSVVMASLMAVTQAVPETGNEAVDDLLQFYKFRMDEFEKERALHLSRLSALEPQKEELHRLRWEASTRDSELLNLRKSVSDAQITVHHERETSNDQTAIITRLKSQQVEDRKRIQRLLALTQPVVSDITFLKEGSTAAGEALSEQYRVALHNAEMEMEKQSGSGILSAQAVASRLQARNESLQMTITSLKDQLNSYKSIARDKISSLYEDRNLRESQFTKTAETLTSKIEILTKKLQSTEDNLHYVTRDYLVLRHNAQVSQRVMIEERADLRSERISLEADRTAAARQMSKEMEAAREASRAEIELAVKDFRGQVQSRERDMSVLREQYENVQSVYSSRVRDLSQQVEFYRNKYAGVNRRRKLEIQGKKAMAEQHKREVEGLKRRIEGKERFEEIIFRGREEESEEEEEGGDENSEPNEGTEEDVKTLKGRVVDMEKQIRNLLEQQR</sequence>
<feature type="region of interest" description="Disordered" evidence="2">
    <location>
        <begin position="400"/>
        <end position="437"/>
    </location>
</feature>
<keyword evidence="1" id="KW-0175">Coiled coil</keyword>
<evidence type="ECO:0000313" key="3">
    <source>
        <dbReference type="EMBL" id="GMH63902.1"/>
    </source>
</evidence>
<protein>
    <submittedName>
        <fullName evidence="3">Uncharacterized protein</fullName>
    </submittedName>
</protein>
<comment type="caution">
    <text evidence="3">The sequence shown here is derived from an EMBL/GenBank/DDBJ whole genome shotgun (WGS) entry which is preliminary data.</text>
</comment>
<dbReference type="OrthoDB" id="191169at2759"/>
<reference evidence="4" key="1">
    <citation type="journal article" date="2023" name="Commun. Biol.">
        <title>Genome analysis of Parmales, the sister group of diatoms, reveals the evolutionary specialization of diatoms from phago-mixotrophs to photoautotrophs.</title>
        <authorList>
            <person name="Ban H."/>
            <person name="Sato S."/>
            <person name="Yoshikawa S."/>
            <person name="Yamada K."/>
            <person name="Nakamura Y."/>
            <person name="Ichinomiya M."/>
            <person name="Sato N."/>
            <person name="Blanc-Mathieu R."/>
            <person name="Endo H."/>
            <person name="Kuwata A."/>
            <person name="Ogata H."/>
        </authorList>
    </citation>
    <scope>NUCLEOTIDE SEQUENCE [LARGE SCALE GENOMIC DNA]</scope>
    <source>
        <strain evidence="4">NIES 3701</strain>
    </source>
</reference>
<organism evidence="3 4">
    <name type="scientific">Triparma strigata</name>
    <dbReference type="NCBI Taxonomy" id="1606541"/>
    <lineage>
        <taxon>Eukaryota</taxon>
        <taxon>Sar</taxon>
        <taxon>Stramenopiles</taxon>
        <taxon>Ochrophyta</taxon>
        <taxon>Bolidophyceae</taxon>
        <taxon>Parmales</taxon>
        <taxon>Triparmaceae</taxon>
        <taxon>Triparma</taxon>
    </lineage>
</organism>
<dbReference type="Proteomes" id="UP001165085">
    <property type="component" value="Unassembled WGS sequence"/>
</dbReference>
<dbReference type="InterPro" id="IPR037696">
    <property type="entry name" value="CCDC77"/>
</dbReference>
<dbReference type="PANTHER" id="PTHR22091:SF1">
    <property type="entry name" value="COILED-COIL DOMAIN-CONTAINING PROTEIN 77"/>
    <property type="match status" value="1"/>
</dbReference>
<proteinExistence type="predicted"/>
<accession>A0A9W7E2K6</accession>
<evidence type="ECO:0000256" key="2">
    <source>
        <dbReference type="SAM" id="MobiDB-lite"/>
    </source>
</evidence>
<dbReference type="AlphaFoldDB" id="A0A9W7E2K6"/>
<dbReference type="EMBL" id="BRXY01000089">
    <property type="protein sequence ID" value="GMH63902.1"/>
    <property type="molecule type" value="Genomic_DNA"/>
</dbReference>